<keyword evidence="3" id="KW-0963">Cytoplasm</keyword>
<comment type="subcellular location">
    <subcellularLocation>
        <location evidence="1">Cytoplasm</location>
    </subcellularLocation>
</comment>
<keyword evidence="5" id="KW-0067">ATP-binding</keyword>
<evidence type="ECO:0000259" key="7">
    <source>
        <dbReference type="Pfam" id="PF02562"/>
    </source>
</evidence>
<dbReference type="GO" id="GO:0005524">
    <property type="term" value="F:ATP binding"/>
    <property type="evidence" value="ECO:0007669"/>
    <property type="project" value="UniProtKB-KW"/>
</dbReference>
<evidence type="ECO:0000313" key="8">
    <source>
        <dbReference type="EMBL" id="CAB4127488.1"/>
    </source>
</evidence>
<accession>A0A6J5KY49</accession>
<dbReference type="InterPro" id="IPR051451">
    <property type="entry name" value="PhoH2-like"/>
</dbReference>
<name>A0A6J5KY49_9CAUD</name>
<comment type="similarity">
    <text evidence="2">Belongs to the PhoH family.</text>
</comment>
<evidence type="ECO:0000256" key="6">
    <source>
        <dbReference type="ARBA" id="ARBA00039970"/>
    </source>
</evidence>
<dbReference type="SUPFAM" id="SSF52540">
    <property type="entry name" value="P-loop containing nucleoside triphosphate hydrolases"/>
    <property type="match status" value="1"/>
</dbReference>
<reference evidence="8" key="1">
    <citation type="submission" date="2020-04" db="EMBL/GenBank/DDBJ databases">
        <authorList>
            <person name="Chiriac C."/>
            <person name="Salcher M."/>
            <person name="Ghai R."/>
            <person name="Kavagutti S V."/>
        </authorList>
    </citation>
    <scope>NUCLEOTIDE SEQUENCE</scope>
</reference>
<feature type="domain" description="PhoH-like protein" evidence="7">
    <location>
        <begin position="47"/>
        <end position="250"/>
    </location>
</feature>
<evidence type="ECO:0000256" key="1">
    <source>
        <dbReference type="ARBA" id="ARBA00004496"/>
    </source>
</evidence>
<dbReference type="EMBL" id="LR796208">
    <property type="protein sequence ID" value="CAB4127488.1"/>
    <property type="molecule type" value="Genomic_DNA"/>
</dbReference>
<evidence type="ECO:0000256" key="2">
    <source>
        <dbReference type="ARBA" id="ARBA00010393"/>
    </source>
</evidence>
<dbReference type="InterPro" id="IPR003714">
    <property type="entry name" value="PhoH"/>
</dbReference>
<keyword evidence="4" id="KW-0547">Nucleotide-binding</keyword>
<proteinExistence type="inferred from homology"/>
<dbReference type="PANTHER" id="PTHR30473:SF1">
    <property type="entry name" value="PHOH-LIKE PROTEIN"/>
    <property type="match status" value="1"/>
</dbReference>
<dbReference type="PANTHER" id="PTHR30473">
    <property type="entry name" value="PROTEIN PHOH"/>
    <property type="match status" value="1"/>
</dbReference>
<dbReference type="InterPro" id="IPR027417">
    <property type="entry name" value="P-loop_NTPase"/>
</dbReference>
<evidence type="ECO:0000256" key="4">
    <source>
        <dbReference type="ARBA" id="ARBA00022741"/>
    </source>
</evidence>
<evidence type="ECO:0000256" key="5">
    <source>
        <dbReference type="ARBA" id="ARBA00022840"/>
    </source>
</evidence>
<dbReference type="Pfam" id="PF02562">
    <property type="entry name" value="PhoH"/>
    <property type="match status" value="1"/>
</dbReference>
<sequence>MARKSATKIVDRHFEDTMQYQQPANDKVVQGPSNRLKMRIEDLKTFRPLTENQKLFFESYKVGEYFMMLSGSAGTGKSFIALYKSIEECMDKGNSFNQVLIVRSAVQTRDVGFLKGSLEEKVSIYEEPYIQICSTLFGKKDAYGRLKEQGYIDFTTTTAVRGMSFDNSIVIVDECQSMNFHELSSVITRIGHQSKIIFIGDTKQNDLIKKTTEVSGLPHFINVASTMSEFCRVHFTPEDIVRSGLVKSWIMAEEKYEEINGKYNY</sequence>
<gene>
    <name evidence="8" type="ORF">UFOVP84_212</name>
</gene>
<protein>
    <recommendedName>
        <fullName evidence="6">PhoH-like protein</fullName>
    </recommendedName>
</protein>
<dbReference type="Gene3D" id="3.40.50.300">
    <property type="entry name" value="P-loop containing nucleotide triphosphate hydrolases"/>
    <property type="match status" value="1"/>
</dbReference>
<organism evidence="8">
    <name type="scientific">uncultured Caudovirales phage</name>
    <dbReference type="NCBI Taxonomy" id="2100421"/>
    <lineage>
        <taxon>Viruses</taxon>
        <taxon>Duplodnaviria</taxon>
        <taxon>Heunggongvirae</taxon>
        <taxon>Uroviricota</taxon>
        <taxon>Caudoviricetes</taxon>
        <taxon>Peduoviridae</taxon>
        <taxon>Maltschvirus</taxon>
        <taxon>Maltschvirus maltsch</taxon>
    </lineage>
</organism>
<evidence type="ECO:0000256" key="3">
    <source>
        <dbReference type="ARBA" id="ARBA00022490"/>
    </source>
</evidence>